<dbReference type="OrthoDB" id="1495241at2"/>
<dbReference type="Gene3D" id="3.40.1440.10">
    <property type="entry name" value="GIY-YIG endonuclease"/>
    <property type="match status" value="1"/>
</dbReference>
<dbReference type="SUPFAM" id="SSF82771">
    <property type="entry name" value="GIY-YIG endonuclease"/>
    <property type="match status" value="1"/>
</dbReference>
<accession>A0A2I7SF86</accession>
<reference evidence="4" key="1">
    <citation type="submission" date="2018-01" db="EMBL/GenBank/DDBJ databases">
        <title>Complete genome of Tamlana sp. UJ94.</title>
        <authorList>
            <person name="Jung J."/>
            <person name="Chung D."/>
            <person name="Bae S.S."/>
            <person name="Baek K."/>
        </authorList>
    </citation>
    <scope>NUCLEOTIDE SEQUENCE [LARGE SCALE GENOMIC DNA]</scope>
    <source>
        <strain evidence="4">UJ94</strain>
    </source>
</reference>
<protein>
    <submittedName>
        <fullName evidence="3">Excinuclease ABC subunit C</fullName>
    </submittedName>
</protein>
<sequence>MEYLVYIIFSETLNRYYVGQTKNVDKRLATHNQRGAKYTSKGVPWVLIKTYSFSSRTDAILIETKIKKRGIKRYLEDNS</sequence>
<keyword evidence="4" id="KW-1185">Reference proteome</keyword>
<evidence type="ECO:0000256" key="1">
    <source>
        <dbReference type="ARBA" id="ARBA00007435"/>
    </source>
</evidence>
<dbReference type="Proteomes" id="UP000236592">
    <property type="component" value="Chromosome"/>
</dbReference>
<name>A0A2I7SF86_9FLAO</name>
<dbReference type="PANTHER" id="PTHR34477:SF1">
    <property type="entry name" value="UPF0213 PROTEIN YHBQ"/>
    <property type="match status" value="1"/>
</dbReference>
<dbReference type="EMBL" id="CP025938">
    <property type="protein sequence ID" value="AUS04534.1"/>
    <property type="molecule type" value="Genomic_DNA"/>
</dbReference>
<evidence type="ECO:0000313" key="3">
    <source>
        <dbReference type="EMBL" id="AUS04534.1"/>
    </source>
</evidence>
<dbReference type="Pfam" id="PF01541">
    <property type="entry name" value="GIY-YIG"/>
    <property type="match status" value="1"/>
</dbReference>
<dbReference type="InterPro" id="IPR035901">
    <property type="entry name" value="GIY-YIG_endonuc_sf"/>
</dbReference>
<dbReference type="PROSITE" id="PS50164">
    <property type="entry name" value="GIY_YIG"/>
    <property type="match status" value="1"/>
</dbReference>
<dbReference type="InterPro" id="IPR000305">
    <property type="entry name" value="GIY-YIG_endonuc"/>
</dbReference>
<feature type="domain" description="GIY-YIG" evidence="2">
    <location>
        <begin position="1"/>
        <end position="77"/>
    </location>
</feature>
<dbReference type="CDD" id="cd10449">
    <property type="entry name" value="GIY-YIG_SLX1_like"/>
    <property type="match status" value="1"/>
</dbReference>
<gene>
    <name evidence="3" type="ORF">C1A40_03165</name>
</gene>
<evidence type="ECO:0000313" key="4">
    <source>
        <dbReference type="Proteomes" id="UP000236592"/>
    </source>
</evidence>
<organism evidence="3 4">
    <name type="scientific">Pseudotamlana carrageenivorans</name>
    <dbReference type="NCBI Taxonomy" id="2069432"/>
    <lineage>
        <taxon>Bacteria</taxon>
        <taxon>Pseudomonadati</taxon>
        <taxon>Bacteroidota</taxon>
        <taxon>Flavobacteriia</taxon>
        <taxon>Flavobacteriales</taxon>
        <taxon>Flavobacteriaceae</taxon>
        <taxon>Pseudotamlana</taxon>
    </lineage>
</organism>
<dbReference type="KEGG" id="taj:C1A40_03165"/>
<dbReference type="RefSeq" id="WP_102994641.1">
    <property type="nucleotide sequence ID" value="NZ_CP025938.1"/>
</dbReference>
<dbReference type="AlphaFoldDB" id="A0A2I7SF86"/>
<comment type="similarity">
    <text evidence="1">Belongs to the UPF0213 family.</text>
</comment>
<dbReference type="PANTHER" id="PTHR34477">
    <property type="entry name" value="UPF0213 PROTEIN YHBQ"/>
    <property type="match status" value="1"/>
</dbReference>
<dbReference type="InterPro" id="IPR050190">
    <property type="entry name" value="UPF0213_domain"/>
</dbReference>
<proteinExistence type="inferred from homology"/>
<evidence type="ECO:0000259" key="2">
    <source>
        <dbReference type="PROSITE" id="PS50164"/>
    </source>
</evidence>